<dbReference type="PANTHER" id="PTHR30093:SF2">
    <property type="entry name" value="TYPE II SECRETION SYSTEM PROTEIN H"/>
    <property type="match status" value="1"/>
</dbReference>
<dbReference type="SUPFAM" id="SSF54523">
    <property type="entry name" value="Pili subunits"/>
    <property type="match status" value="1"/>
</dbReference>
<dbReference type="InterPro" id="IPR011453">
    <property type="entry name" value="DUF1559"/>
</dbReference>
<dbReference type="OrthoDB" id="287493at2"/>
<dbReference type="KEGG" id="mri:Mal4_38380"/>
<accession>A0A517ZAG9</accession>
<dbReference type="NCBIfam" id="TIGR04294">
    <property type="entry name" value="pre_pil_HX9DG"/>
    <property type="match status" value="1"/>
</dbReference>
<feature type="domain" description="DUF1559" evidence="1">
    <location>
        <begin position="37"/>
        <end position="286"/>
    </location>
</feature>
<dbReference type="RefSeq" id="WP_145373445.1">
    <property type="nucleotide sequence ID" value="NZ_CP036275.1"/>
</dbReference>
<proteinExistence type="predicted"/>
<reference evidence="2 3" key="1">
    <citation type="submission" date="2019-02" db="EMBL/GenBank/DDBJ databases">
        <title>Deep-cultivation of Planctomycetes and their phenomic and genomic characterization uncovers novel biology.</title>
        <authorList>
            <person name="Wiegand S."/>
            <person name="Jogler M."/>
            <person name="Boedeker C."/>
            <person name="Pinto D."/>
            <person name="Vollmers J."/>
            <person name="Rivas-Marin E."/>
            <person name="Kohn T."/>
            <person name="Peeters S.H."/>
            <person name="Heuer A."/>
            <person name="Rast P."/>
            <person name="Oberbeckmann S."/>
            <person name="Bunk B."/>
            <person name="Jeske O."/>
            <person name="Meyerdierks A."/>
            <person name="Storesund J.E."/>
            <person name="Kallscheuer N."/>
            <person name="Luecker S."/>
            <person name="Lage O.M."/>
            <person name="Pohl T."/>
            <person name="Merkel B.J."/>
            <person name="Hornburger P."/>
            <person name="Mueller R.-W."/>
            <person name="Bruemmer F."/>
            <person name="Labrenz M."/>
            <person name="Spormann A.M."/>
            <person name="Op den Camp H."/>
            <person name="Overmann J."/>
            <person name="Amann R."/>
            <person name="Jetten M.S.M."/>
            <person name="Mascher T."/>
            <person name="Medema M.H."/>
            <person name="Devos D.P."/>
            <person name="Kaster A.-K."/>
            <person name="Ovreas L."/>
            <person name="Rohde M."/>
            <person name="Galperin M.Y."/>
            <person name="Jogler C."/>
        </authorList>
    </citation>
    <scope>NUCLEOTIDE SEQUENCE [LARGE SCALE GENOMIC DNA]</scope>
    <source>
        <strain evidence="2 3">Mal4</strain>
    </source>
</reference>
<dbReference type="InterPro" id="IPR027558">
    <property type="entry name" value="Pre_pil_HX9DG_C"/>
</dbReference>
<dbReference type="NCBIfam" id="TIGR02532">
    <property type="entry name" value="IV_pilin_GFxxxE"/>
    <property type="match status" value="1"/>
</dbReference>
<gene>
    <name evidence="2" type="ORF">Mal4_38380</name>
</gene>
<evidence type="ECO:0000313" key="3">
    <source>
        <dbReference type="Proteomes" id="UP000320496"/>
    </source>
</evidence>
<dbReference type="Pfam" id="PF07963">
    <property type="entry name" value="N_methyl"/>
    <property type="match status" value="1"/>
</dbReference>
<sequence>MIGRHAKAARPGFTLIELLVVIAVIAILIALMLPAVQAAREAARRLQCKNRLKQLCLAMHNYHDVHRTFSMNTSFNASLGPEYPTRSWIQGILPFVDQTPLYNQIEHAAPLQENREVAGHVLTLLHCPSDSNPGRLGNRADVPSDWEMGLTNYKSCAGDNWGWGIFQRASQSGRFEGETDGMARGNGLICAGRAWPVTTRFGDVRDGTSNTFALGETVIEMTRWSWWFHSNSVAATCAIPLNYGLLLENEHDWEQNNGFMSRHPGGGQFAMVDGSVRMISGAIDLETYFALATIRGNEIVNSF</sequence>
<dbReference type="Gene3D" id="3.30.700.10">
    <property type="entry name" value="Glycoprotein, Type 4 Pilin"/>
    <property type="match status" value="1"/>
</dbReference>
<dbReference type="Pfam" id="PF07596">
    <property type="entry name" value="SBP_bac_10"/>
    <property type="match status" value="1"/>
</dbReference>
<name>A0A517ZAG9_9PLAN</name>
<evidence type="ECO:0000313" key="2">
    <source>
        <dbReference type="EMBL" id="QDU39493.1"/>
    </source>
</evidence>
<dbReference type="InterPro" id="IPR045584">
    <property type="entry name" value="Pilin-like"/>
</dbReference>
<protein>
    <submittedName>
        <fullName evidence="2">Putative major pilin subunit</fullName>
    </submittedName>
</protein>
<organism evidence="2 3">
    <name type="scientific">Maioricimonas rarisocia</name>
    <dbReference type="NCBI Taxonomy" id="2528026"/>
    <lineage>
        <taxon>Bacteria</taxon>
        <taxon>Pseudomonadati</taxon>
        <taxon>Planctomycetota</taxon>
        <taxon>Planctomycetia</taxon>
        <taxon>Planctomycetales</taxon>
        <taxon>Planctomycetaceae</taxon>
        <taxon>Maioricimonas</taxon>
    </lineage>
</organism>
<keyword evidence="3" id="KW-1185">Reference proteome</keyword>
<dbReference type="AlphaFoldDB" id="A0A517ZAG9"/>
<dbReference type="EMBL" id="CP036275">
    <property type="protein sequence ID" value="QDU39493.1"/>
    <property type="molecule type" value="Genomic_DNA"/>
</dbReference>
<dbReference type="Proteomes" id="UP000320496">
    <property type="component" value="Chromosome"/>
</dbReference>
<dbReference type="PANTHER" id="PTHR30093">
    <property type="entry name" value="GENERAL SECRETION PATHWAY PROTEIN G"/>
    <property type="match status" value="1"/>
</dbReference>
<evidence type="ECO:0000259" key="1">
    <source>
        <dbReference type="Pfam" id="PF07596"/>
    </source>
</evidence>
<dbReference type="InterPro" id="IPR012902">
    <property type="entry name" value="N_methyl_site"/>
</dbReference>